<dbReference type="EC" id="3.4.11.18" evidence="6"/>
<feature type="compositionally biased region" description="Polar residues" evidence="7">
    <location>
        <begin position="1"/>
        <end position="11"/>
    </location>
</feature>
<dbReference type="Pfam" id="PF00557">
    <property type="entry name" value="Peptidase_M24"/>
    <property type="match status" value="1"/>
</dbReference>
<feature type="binding site" evidence="5">
    <location>
        <position position="252"/>
    </location>
    <ligand>
        <name>a divalent metal cation</name>
        <dbReference type="ChEBI" id="CHEBI:60240"/>
        <label>2</label>
        <note>catalytic</note>
    </ligand>
</feature>
<feature type="binding site" evidence="5">
    <location>
        <position position="178"/>
    </location>
    <ligand>
        <name>a divalent metal cation</name>
        <dbReference type="ChEBI" id="CHEBI:60240"/>
        <label>1</label>
    </ligand>
</feature>
<feature type="region of interest" description="Disordered" evidence="7">
    <location>
        <begin position="67"/>
        <end position="86"/>
    </location>
</feature>
<feature type="compositionally biased region" description="Pro residues" evidence="7">
    <location>
        <begin position="76"/>
        <end position="86"/>
    </location>
</feature>
<dbReference type="NCBIfam" id="TIGR00500">
    <property type="entry name" value="met_pdase_I"/>
    <property type="match status" value="1"/>
</dbReference>
<dbReference type="AlphaFoldDB" id="A0AAE1JYG4"/>
<name>A0AAE1JYG4_PETCI</name>
<keyword evidence="3 5" id="KW-0479">Metal-binding</keyword>
<dbReference type="SUPFAM" id="SSF55920">
    <property type="entry name" value="Creatinase/aminopeptidase"/>
    <property type="match status" value="1"/>
</dbReference>
<evidence type="ECO:0000313" key="10">
    <source>
        <dbReference type="Proteomes" id="UP001286313"/>
    </source>
</evidence>
<dbReference type="PRINTS" id="PR00599">
    <property type="entry name" value="MAPEPTIDASE"/>
</dbReference>
<organism evidence="9 10">
    <name type="scientific">Petrolisthes cinctipes</name>
    <name type="common">Flat porcelain crab</name>
    <dbReference type="NCBI Taxonomy" id="88211"/>
    <lineage>
        <taxon>Eukaryota</taxon>
        <taxon>Metazoa</taxon>
        <taxon>Ecdysozoa</taxon>
        <taxon>Arthropoda</taxon>
        <taxon>Crustacea</taxon>
        <taxon>Multicrustacea</taxon>
        <taxon>Malacostraca</taxon>
        <taxon>Eumalacostraca</taxon>
        <taxon>Eucarida</taxon>
        <taxon>Decapoda</taxon>
        <taxon>Pleocyemata</taxon>
        <taxon>Anomura</taxon>
        <taxon>Galatheoidea</taxon>
        <taxon>Porcellanidae</taxon>
        <taxon>Petrolisthes</taxon>
    </lineage>
</organism>
<keyword evidence="2 5" id="KW-0645">Protease</keyword>
<comment type="caution">
    <text evidence="9">The sequence shown here is derived from an EMBL/GenBank/DDBJ whole genome shotgun (WGS) entry which is preliminary data.</text>
</comment>
<evidence type="ECO:0000256" key="2">
    <source>
        <dbReference type="ARBA" id="ARBA00022670"/>
    </source>
</evidence>
<dbReference type="InterPro" id="IPR036005">
    <property type="entry name" value="Creatinase/aminopeptidase-like"/>
</dbReference>
<feature type="binding site" evidence="5">
    <location>
        <position position="189"/>
    </location>
    <ligand>
        <name>a divalent metal cation</name>
        <dbReference type="ChEBI" id="CHEBI:60240"/>
        <label>2</label>
        <note>catalytic</note>
    </ligand>
</feature>
<protein>
    <recommendedName>
        <fullName evidence="6">Methionine aminopeptidase</fullName>
        <ecNumber evidence="6">3.4.11.18</ecNumber>
    </recommendedName>
</protein>
<dbReference type="Proteomes" id="UP001286313">
    <property type="component" value="Unassembled WGS sequence"/>
</dbReference>
<dbReference type="HAMAP" id="MF_01974">
    <property type="entry name" value="MetAP_1"/>
    <property type="match status" value="1"/>
</dbReference>
<evidence type="ECO:0000256" key="6">
    <source>
        <dbReference type="RuleBase" id="RU003653"/>
    </source>
</evidence>
<gene>
    <name evidence="9" type="ORF">Pcinc_033569</name>
</gene>
<dbReference type="GO" id="GO:0070006">
    <property type="term" value="F:metalloaminopeptidase activity"/>
    <property type="evidence" value="ECO:0007669"/>
    <property type="project" value="UniProtKB-UniRule"/>
</dbReference>
<dbReference type="PANTHER" id="PTHR43330:SF8">
    <property type="entry name" value="METHIONINE AMINOPEPTIDASE 1D, MITOCHONDRIAL"/>
    <property type="match status" value="1"/>
</dbReference>
<sequence length="380" mass="41541">MTITKSPSYKTNNNNNNSNGRPSYFSTTSHPFRVWDIFKRVNFGTYNVLSNVGNVSPSLPVPSTVCCPPHATTGQPPSPADLPPSPEVKEERQIEAMRNVCLLAAQIQALVARNIKVGMTTDEIDVLVHEAAVDRRCYPSPLNYMGFPKSVCTSVNNVACHGIPDDRPLLDGDIVSVDVTVYYEGYHGDCCVTYMLGDVDTAGQHLVQAALRCRDEAIAMCGPGVPFAAIGFKVEEVAEEEGVSVVPCFSGHGIGEYFHGPPDIYHCYNDYPGTMEEGMTFTIEPVISQGRGEVVILEDGWTAMTLDNGRAAQFEHTSIDQSRKKEKYGKIRPKGQIGLPTNFIDFARLCSEVIMKTHHIGTSSLAGILTTFVITVSGRW</sequence>
<comment type="catalytic activity">
    <reaction evidence="5 6">
        <text>Release of N-terminal amino acids, preferentially methionine, from peptides and arylamides.</text>
        <dbReference type="EC" id="3.4.11.18"/>
    </reaction>
</comment>
<feature type="domain" description="Peptidase M24" evidence="8">
    <location>
        <begin position="95"/>
        <end position="317"/>
    </location>
</feature>
<evidence type="ECO:0000256" key="4">
    <source>
        <dbReference type="ARBA" id="ARBA00022801"/>
    </source>
</evidence>
<dbReference type="InterPro" id="IPR002467">
    <property type="entry name" value="Pept_M24A_MAP1"/>
</dbReference>
<evidence type="ECO:0000259" key="8">
    <source>
        <dbReference type="Pfam" id="PF00557"/>
    </source>
</evidence>
<reference evidence="9" key="1">
    <citation type="submission" date="2023-10" db="EMBL/GenBank/DDBJ databases">
        <title>Genome assemblies of two species of porcelain crab, Petrolisthes cinctipes and Petrolisthes manimaculis (Anomura: Porcellanidae).</title>
        <authorList>
            <person name="Angst P."/>
        </authorList>
    </citation>
    <scope>NUCLEOTIDE SEQUENCE</scope>
    <source>
        <strain evidence="9">PB745_01</strain>
        <tissue evidence="9">Gill</tissue>
    </source>
</reference>
<feature type="binding site" evidence="5">
    <location>
        <position position="284"/>
    </location>
    <ligand>
        <name>a divalent metal cation</name>
        <dbReference type="ChEBI" id="CHEBI:60240"/>
        <label>2</label>
        <note>catalytic</note>
    </ligand>
</feature>
<dbReference type="CDD" id="cd01086">
    <property type="entry name" value="MetAP1"/>
    <property type="match status" value="1"/>
</dbReference>
<feature type="region of interest" description="Disordered" evidence="7">
    <location>
        <begin position="1"/>
        <end position="23"/>
    </location>
</feature>
<feature type="binding site" evidence="5">
    <location>
        <position position="259"/>
    </location>
    <ligand>
        <name>substrate</name>
    </ligand>
</feature>
<dbReference type="InterPro" id="IPR001714">
    <property type="entry name" value="Pept_M24_MAP"/>
</dbReference>
<feature type="binding site" evidence="5">
    <location>
        <position position="315"/>
    </location>
    <ligand>
        <name>a divalent metal cation</name>
        <dbReference type="ChEBI" id="CHEBI:60240"/>
        <label>2</label>
        <note>catalytic</note>
    </ligand>
</feature>
<feature type="binding site" evidence="5">
    <location>
        <position position="161"/>
    </location>
    <ligand>
        <name>substrate</name>
    </ligand>
</feature>
<comment type="similarity">
    <text evidence="5">Belongs to the peptidase M24A family. Methionine aminopeptidase type 1 subfamily.</text>
</comment>
<feature type="binding site" evidence="5">
    <location>
        <position position="189"/>
    </location>
    <ligand>
        <name>a divalent metal cation</name>
        <dbReference type="ChEBI" id="CHEBI:60240"/>
        <label>1</label>
    </ligand>
</feature>
<dbReference type="EMBL" id="JAWQEG010004751">
    <property type="protein sequence ID" value="KAK3860377.1"/>
    <property type="molecule type" value="Genomic_DNA"/>
</dbReference>
<evidence type="ECO:0000256" key="7">
    <source>
        <dbReference type="SAM" id="MobiDB-lite"/>
    </source>
</evidence>
<comment type="cofactor">
    <cofactor evidence="5">
        <name>Co(2+)</name>
        <dbReference type="ChEBI" id="CHEBI:48828"/>
    </cofactor>
    <cofactor evidence="5">
        <name>Zn(2+)</name>
        <dbReference type="ChEBI" id="CHEBI:29105"/>
    </cofactor>
    <cofactor evidence="5">
        <name>Mn(2+)</name>
        <dbReference type="ChEBI" id="CHEBI:29035"/>
    </cofactor>
    <cofactor evidence="5">
        <name>Fe(2+)</name>
        <dbReference type="ChEBI" id="CHEBI:29033"/>
    </cofactor>
    <text evidence="5">Binds 2 divalent metal cations per subunit. Has a high-affinity and a low affinity metal-binding site. The true nature of the physiological cofactor is under debate. The enzyme is active with cobalt, zinc, manganese or divalent iron ions. Most likely, methionine aminopeptidases function as mononuclear Fe(2+)-metalloproteases under physiological conditions, and the catalytically relevant metal-binding site has been assigned to the histidine-containing high-affinity site.</text>
</comment>
<dbReference type="InterPro" id="IPR000994">
    <property type="entry name" value="Pept_M24"/>
</dbReference>
<dbReference type="GO" id="GO:0004239">
    <property type="term" value="F:initiator methionyl aminopeptidase activity"/>
    <property type="evidence" value="ECO:0007669"/>
    <property type="project" value="UniProtKB-UniRule"/>
</dbReference>
<evidence type="ECO:0000256" key="1">
    <source>
        <dbReference type="ARBA" id="ARBA00022438"/>
    </source>
</evidence>
<accession>A0AAE1JYG4</accession>
<evidence type="ECO:0000256" key="5">
    <source>
        <dbReference type="HAMAP-Rule" id="MF_03174"/>
    </source>
</evidence>
<dbReference type="GO" id="GO:0046872">
    <property type="term" value="F:metal ion binding"/>
    <property type="evidence" value="ECO:0007669"/>
    <property type="project" value="UniProtKB-UniRule"/>
</dbReference>
<comment type="function">
    <text evidence="6">Cotranslationally removes the N-terminal methionine from nascent proteins. The N-terminal methionine is often cleaved when the second residue in the primary sequence is small and uncharged (Met-Ala-, Cys, Gly, Pro, Ser, Thr, or Val).</text>
</comment>
<dbReference type="Gene3D" id="3.90.230.10">
    <property type="entry name" value="Creatinase/methionine aminopeptidase superfamily"/>
    <property type="match status" value="1"/>
</dbReference>
<dbReference type="GO" id="GO:0006508">
    <property type="term" value="P:proteolysis"/>
    <property type="evidence" value="ECO:0007669"/>
    <property type="project" value="UniProtKB-KW"/>
</dbReference>
<proteinExistence type="inferred from homology"/>
<keyword evidence="10" id="KW-1185">Reference proteome</keyword>
<evidence type="ECO:0000256" key="3">
    <source>
        <dbReference type="ARBA" id="ARBA00022723"/>
    </source>
</evidence>
<feature type="binding site" evidence="5">
    <location>
        <position position="315"/>
    </location>
    <ligand>
        <name>a divalent metal cation</name>
        <dbReference type="ChEBI" id="CHEBI:60240"/>
        <label>1</label>
    </ligand>
</feature>
<keyword evidence="1 5" id="KW-0031">Aminopeptidase</keyword>
<evidence type="ECO:0000313" key="9">
    <source>
        <dbReference type="EMBL" id="KAK3860377.1"/>
    </source>
</evidence>
<keyword evidence="4 5" id="KW-0378">Hydrolase</keyword>
<dbReference type="PANTHER" id="PTHR43330">
    <property type="entry name" value="METHIONINE AMINOPEPTIDASE"/>
    <property type="match status" value="1"/>
</dbReference>